<sequence length="144" mass="16364">MSELTDFHVFWGAAIEVAQKHSASLEADGAEDFAQTLYEEYLGQEAPKNKKKWLTERLENEFLALDAKPEWVGEPAWLYHQGKPMVFLHQFRVPESAQHLKEKISLGDTLYVFGSRNIMGSPSGDSWSTVYKTAVQSFEGDTTY</sequence>
<dbReference type="EMBL" id="CP077093">
    <property type="protein sequence ID" value="QXI28456.1"/>
    <property type="molecule type" value="Genomic_DNA"/>
</dbReference>
<evidence type="ECO:0000313" key="2">
    <source>
        <dbReference type="Proteomes" id="UP000634530"/>
    </source>
</evidence>
<gene>
    <name evidence="1" type="ORF">HU752_000405</name>
</gene>
<dbReference type="RefSeq" id="WP_186683684.1">
    <property type="nucleotide sequence ID" value="NZ_CP077093.1"/>
</dbReference>
<name>A0A9E6PLU9_9PSED</name>
<proteinExistence type="predicted"/>
<keyword evidence="2" id="KW-1185">Reference proteome</keyword>
<evidence type="ECO:0000313" key="1">
    <source>
        <dbReference type="EMBL" id="QXI28456.1"/>
    </source>
</evidence>
<reference evidence="1 2" key="1">
    <citation type="journal article" date="2020" name="Microorganisms">
        <title>Reliable Identification of Environmental Pseudomonas Isolates Using the rpoD Gene.</title>
        <authorList>
            <consortium name="The Broad Institute Genome Sequencing Platform"/>
            <person name="Girard L."/>
            <person name="Lood C."/>
            <person name="Rokni-Zadeh H."/>
            <person name="van Noort V."/>
            <person name="Lavigne R."/>
            <person name="De Mot R."/>
        </authorList>
    </citation>
    <scope>NUCLEOTIDE SEQUENCE [LARGE SCALE GENOMIC DNA]</scope>
    <source>
        <strain evidence="1 2">RW8P3</strain>
    </source>
</reference>
<organism evidence="1 2">
    <name type="scientific">Pseudomonas vanderleydeniana</name>
    <dbReference type="NCBI Taxonomy" id="2745495"/>
    <lineage>
        <taxon>Bacteria</taxon>
        <taxon>Pseudomonadati</taxon>
        <taxon>Pseudomonadota</taxon>
        <taxon>Gammaproteobacteria</taxon>
        <taxon>Pseudomonadales</taxon>
        <taxon>Pseudomonadaceae</taxon>
        <taxon>Pseudomonas</taxon>
    </lineage>
</organism>
<reference evidence="1 2" key="2">
    <citation type="journal article" date="2021" name="Microorganisms">
        <title>The Ever-Expanding Pseudomonas Genus: Description of 43 New Species and Partition of the Pseudomonas putida Group.</title>
        <authorList>
            <person name="Girard L."/>
            <person name="Lood C."/>
            <person name="Hofte M."/>
            <person name="Vandamme P."/>
            <person name="Rokni-Zadeh H."/>
            <person name="van Noort V."/>
            <person name="Lavigne R."/>
            <person name="De Mot R."/>
        </authorList>
    </citation>
    <scope>NUCLEOTIDE SEQUENCE [LARGE SCALE GENOMIC DNA]</scope>
    <source>
        <strain evidence="1 2">RW8P3</strain>
    </source>
</reference>
<dbReference type="Proteomes" id="UP000634530">
    <property type="component" value="Chromosome"/>
</dbReference>
<dbReference type="KEGG" id="pvw:HU752_000405"/>
<accession>A0A9E6PLU9</accession>
<dbReference type="AlphaFoldDB" id="A0A9E6PLU9"/>
<protein>
    <submittedName>
        <fullName evidence="1">Uncharacterized protein</fullName>
    </submittedName>
</protein>